<dbReference type="Pfam" id="PF00291">
    <property type="entry name" value="PALP"/>
    <property type="match status" value="1"/>
</dbReference>
<dbReference type="GO" id="GO:0009097">
    <property type="term" value="P:isoleucine biosynthetic process"/>
    <property type="evidence" value="ECO:0007669"/>
    <property type="project" value="TreeGrafter"/>
</dbReference>
<dbReference type="STRING" id="1353009.A0A1Y2ISC6"/>
<evidence type="ECO:0000259" key="7">
    <source>
        <dbReference type="Pfam" id="PF00291"/>
    </source>
</evidence>
<name>A0A1Y2ISC6_TRAC3</name>
<evidence type="ECO:0000313" key="9">
    <source>
        <dbReference type="Proteomes" id="UP000193067"/>
    </source>
</evidence>
<dbReference type="Gene3D" id="3.40.50.1100">
    <property type="match status" value="2"/>
</dbReference>
<keyword evidence="4" id="KW-0663">Pyridoxal phosphate</keyword>
<proteinExistence type="inferred from homology"/>
<keyword evidence="9" id="KW-1185">Reference proteome</keyword>
<evidence type="ECO:0000256" key="5">
    <source>
        <dbReference type="ARBA" id="ARBA00023239"/>
    </source>
</evidence>
<dbReference type="GO" id="GO:0006565">
    <property type="term" value="P:L-serine catabolic process"/>
    <property type="evidence" value="ECO:0007669"/>
    <property type="project" value="TreeGrafter"/>
</dbReference>
<accession>A0A1Y2ISC6</accession>
<gene>
    <name evidence="8" type="ORF">PYCCODRAFT_312426</name>
</gene>
<dbReference type="GO" id="GO:0003941">
    <property type="term" value="F:L-serine ammonia-lyase activity"/>
    <property type="evidence" value="ECO:0007669"/>
    <property type="project" value="UniProtKB-EC"/>
</dbReference>
<dbReference type="GO" id="GO:0004794">
    <property type="term" value="F:threonine deaminase activity"/>
    <property type="evidence" value="ECO:0007669"/>
    <property type="project" value="TreeGrafter"/>
</dbReference>
<sequence length="411" mass="44343">MTHCVTVEPDLYPGKLWTETPLIRSNHLSFLLQCDVYLKLETLQPSQSFKYRGISHFAQHALRTHGPDVHLVIASSGNAGIAAACVAKTLGVRCTVFLPRGVDRATMDYMKKEGAEIVVEGGFYQEALQAAKKVVQAEPKAIMVPGYDDPIVWEGHASMVHEIKRQLPCDSKPDAIFCSFGGGGLAGGIIQGCKIVDWDDVPLVAVETFGSNCFYQTLSLNDGPFVGDVAFRSICEGSRTQEYCAEHGVNIAYLTSLTSKATSLGATSPSAAVVRMALDRKGGVKSVCVPDEMAMSAALNFAGPCPSNTLVYVSAQVSPCAHTEDHKTLVELACSATISTAYNMELFRRLVPEAQSNGQAAVVFIVCGGFKVSLDDMEEYRRIVAADLQAGGDWLVAYNGELLEVYKHKTD</sequence>
<evidence type="ECO:0000256" key="1">
    <source>
        <dbReference type="ARBA" id="ARBA00001933"/>
    </source>
</evidence>
<organism evidence="8 9">
    <name type="scientific">Trametes coccinea (strain BRFM310)</name>
    <name type="common">Pycnoporus coccineus</name>
    <dbReference type="NCBI Taxonomy" id="1353009"/>
    <lineage>
        <taxon>Eukaryota</taxon>
        <taxon>Fungi</taxon>
        <taxon>Dikarya</taxon>
        <taxon>Basidiomycota</taxon>
        <taxon>Agaricomycotina</taxon>
        <taxon>Agaricomycetes</taxon>
        <taxon>Polyporales</taxon>
        <taxon>Polyporaceae</taxon>
        <taxon>Trametes</taxon>
    </lineage>
</organism>
<reference evidence="8 9" key="1">
    <citation type="journal article" date="2015" name="Biotechnol. Biofuels">
        <title>Enhanced degradation of softwood versus hardwood by the white-rot fungus Pycnoporus coccineus.</title>
        <authorList>
            <person name="Couturier M."/>
            <person name="Navarro D."/>
            <person name="Chevret D."/>
            <person name="Henrissat B."/>
            <person name="Piumi F."/>
            <person name="Ruiz-Duenas F.J."/>
            <person name="Martinez A.T."/>
            <person name="Grigoriev I.V."/>
            <person name="Riley R."/>
            <person name="Lipzen A."/>
            <person name="Berrin J.G."/>
            <person name="Master E.R."/>
            <person name="Rosso M.N."/>
        </authorList>
    </citation>
    <scope>NUCLEOTIDE SEQUENCE [LARGE SCALE GENOMIC DNA]</scope>
    <source>
        <strain evidence="8 9">BRFM310</strain>
    </source>
</reference>
<dbReference type="InterPro" id="IPR001926">
    <property type="entry name" value="TrpB-like_PALP"/>
</dbReference>
<dbReference type="PANTHER" id="PTHR48078:SF2">
    <property type="entry name" value="CATABOLIC L-SERINE_THREONINE DEHYDRATASE"/>
    <property type="match status" value="1"/>
</dbReference>
<dbReference type="OrthoDB" id="7773036at2759"/>
<comment type="similarity">
    <text evidence="2">Belongs to the serine/threonine dehydratase family.</text>
</comment>
<evidence type="ECO:0000256" key="3">
    <source>
        <dbReference type="ARBA" id="ARBA00012093"/>
    </source>
</evidence>
<dbReference type="AlphaFoldDB" id="A0A1Y2ISC6"/>
<dbReference type="GO" id="GO:0006567">
    <property type="term" value="P:L-threonine catabolic process"/>
    <property type="evidence" value="ECO:0007669"/>
    <property type="project" value="TreeGrafter"/>
</dbReference>
<dbReference type="EMBL" id="KZ084103">
    <property type="protein sequence ID" value="OSD02842.1"/>
    <property type="molecule type" value="Genomic_DNA"/>
</dbReference>
<evidence type="ECO:0000256" key="6">
    <source>
        <dbReference type="ARBA" id="ARBA00049406"/>
    </source>
</evidence>
<protein>
    <recommendedName>
        <fullName evidence="3">L-serine ammonia-lyase</fullName>
        <ecNumber evidence="3">4.3.1.17</ecNumber>
    </recommendedName>
</protein>
<evidence type="ECO:0000256" key="4">
    <source>
        <dbReference type="ARBA" id="ARBA00022898"/>
    </source>
</evidence>
<dbReference type="EC" id="4.3.1.17" evidence="3"/>
<dbReference type="Proteomes" id="UP000193067">
    <property type="component" value="Unassembled WGS sequence"/>
</dbReference>
<dbReference type="SUPFAM" id="SSF53686">
    <property type="entry name" value="Tryptophan synthase beta subunit-like PLP-dependent enzymes"/>
    <property type="match status" value="1"/>
</dbReference>
<dbReference type="InterPro" id="IPR036052">
    <property type="entry name" value="TrpB-like_PALP_sf"/>
</dbReference>
<keyword evidence="5" id="KW-0456">Lyase</keyword>
<feature type="domain" description="Tryptophan synthase beta chain-like PALP" evidence="7">
    <location>
        <begin position="18"/>
        <end position="302"/>
    </location>
</feature>
<comment type="catalytic activity">
    <reaction evidence="6">
        <text>L-serine = pyruvate + NH4(+)</text>
        <dbReference type="Rhea" id="RHEA:19169"/>
        <dbReference type="ChEBI" id="CHEBI:15361"/>
        <dbReference type="ChEBI" id="CHEBI:28938"/>
        <dbReference type="ChEBI" id="CHEBI:33384"/>
        <dbReference type="EC" id="4.3.1.17"/>
    </reaction>
</comment>
<evidence type="ECO:0000256" key="2">
    <source>
        <dbReference type="ARBA" id="ARBA00010869"/>
    </source>
</evidence>
<comment type="cofactor">
    <cofactor evidence="1">
        <name>pyridoxal 5'-phosphate</name>
        <dbReference type="ChEBI" id="CHEBI:597326"/>
    </cofactor>
</comment>
<dbReference type="InterPro" id="IPR050147">
    <property type="entry name" value="Ser/Thr_Dehydratase"/>
</dbReference>
<dbReference type="PANTHER" id="PTHR48078">
    <property type="entry name" value="THREONINE DEHYDRATASE, MITOCHONDRIAL-RELATED"/>
    <property type="match status" value="1"/>
</dbReference>
<evidence type="ECO:0000313" key="8">
    <source>
        <dbReference type="EMBL" id="OSD02842.1"/>
    </source>
</evidence>